<dbReference type="GO" id="GO:0005886">
    <property type="term" value="C:plasma membrane"/>
    <property type="evidence" value="ECO:0007669"/>
    <property type="project" value="UniProtKB-SubCell"/>
</dbReference>
<gene>
    <name evidence="9" type="primary">sugB_4</name>
    <name evidence="9" type="ORF">RN50_01561</name>
</gene>
<dbReference type="Proteomes" id="UP000033572">
    <property type="component" value="Unassembled WGS sequence"/>
</dbReference>
<evidence type="ECO:0000256" key="4">
    <source>
        <dbReference type="ARBA" id="ARBA00022692"/>
    </source>
</evidence>
<dbReference type="SUPFAM" id="SSF161098">
    <property type="entry name" value="MetI-like"/>
    <property type="match status" value="1"/>
</dbReference>
<dbReference type="InterPro" id="IPR000515">
    <property type="entry name" value="MetI-like"/>
</dbReference>
<dbReference type="Gene3D" id="1.10.3720.10">
    <property type="entry name" value="MetI-like"/>
    <property type="match status" value="1"/>
</dbReference>
<evidence type="ECO:0000256" key="3">
    <source>
        <dbReference type="ARBA" id="ARBA00022475"/>
    </source>
</evidence>
<dbReference type="PANTHER" id="PTHR32243:SF18">
    <property type="entry name" value="INNER MEMBRANE ABC TRANSPORTER PERMEASE PROTEIN YCJP"/>
    <property type="match status" value="1"/>
</dbReference>
<feature type="transmembrane region" description="Helical" evidence="7">
    <location>
        <begin position="122"/>
        <end position="144"/>
    </location>
</feature>
<dbReference type="AlphaFoldDB" id="A0A0F0KLB3"/>
<evidence type="ECO:0000256" key="7">
    <source>
        <dbReference type="RuleBase" id="RU363032"/>
    </source>
</evidence>
<reference evidence="9 10" key="1">
    <citation type="submission" date="2015-02" db="EMBL/GenBank/DDBJ databases">
        <title>Draft genome sequences of ten Microbacterium spp. with emphasis on heavy metal contaminated environments.</title>
        <authorList>
            <person name="Corretto E."/>
        </authorList>
    </citation>
    <scope>NUCLEOTIDE SEQUENCE [LARGE SCALE GENOMIC DNA]</scope>
    <source>
        <strain evidence="9 10">DSM 12966</strain>
    </source>
</reference>
<feature type="domain" description="ABC transmembrane type-1" evidence="8">
    <location>
        <begin position="87"/>
        <end position="279"/>
    </location>
</feature>
<keyword evidence="5 7" id="KW-1133">Transmembrane helix</keyword>
<dbReference type="CDD" id="cd06261">
    <property type="entry name" value="TM_PBP2"/>
    <property type="match status" value="1"/>
</dbReference>
<proteinExistence type="inferred from homology"/>
<dbReference type="PROSITE" id="PS50928">
    <property type="entry name" value="ABC_TM1"/>
    <property type="match status" value="1"/>
</dbReference>
<feature type="transmembrane region" description="Helical" evidence="7">
    <location>
        <begin position="156"/>
        <end position="174"/>
    </location>
</feature>
<evidence type="ECO:0000313" key="9">
    <source>
        <dbReference type="EMBL" id="KJL21663.1"/>
    </source>
</evidence>
<dbReference type="KEGG" id="mfol:DXT68_16505"/>
<accession>A0A0F0KLB3</accession>
<comment type="similarity">
    <text evidence="7">Belongs to the binding-protein-dependent transport system permease family.</text>
</comment>
<evidence type="ECO:0000313" key="10">
    <source>
        <dbReference type="Proteomes" id="UP000033572"/>
    </source>
</evidence>
<evidence type="ECO:0000256" key="6">
    <source>
        <dbReference type="ARBA" id="ARBA00023136"/>
    </source>
</evidence>
<evidence type="ECO:0000256" key="2">
    <source>
        <dbReference type="ARBA" id="ARBA00022448"/>
    </source>
</evidence>
<keyword evidence="6 7" id="KW-0472">Membrane</keyword>
<organism evidence="9 10">
    <name type="scientific">Microbacterium foliorum</name>
    <dbReference type="NCBI Taxonomy" id="104336"/>
    <lineage>
        <taxon>Bacteria</taxon>
        <taxon>Bacillati</taxon>
        <taxon>Actinomycetota</taxon>
        <taxon>Actinomycetes</taxon>
        <taxon>Micrococcales</taxon>
        <taxon>Microbacteriaceae</taxon>
        <taxon>Microbacterium</taxon>
    </lineage>
</organism>
<feature type="transmembrane region" description="Helical" evidence="7">
    <location>
        <begin position="87"/>
        <end position="110"/>
    </location>
</feature>
<dbReference type="PANTHER" id="PTHR32243">
    <property type="entry name" value="MALTOSE TRANSPORT SYSTEM PERMEASE-RELATED"/>
    <property type="match status" value="1"/>
</dbReference>
<dbReference type="Pfam" id="PF00528">
    <property type="entry name" value="BPD_transp_1"/>
    <property type="match status" value="1"/>
</dbReference>
<keyword evidence="2 7" id="KW-0813">Transport</keyword>
<name>A0A0F0KLB3_9MICO</name>
<keyword evidence="10" id="KW-1185">Reference proteome</keyword>
<comment type="caution">
    <text evidence="9">The sequence shown here is derived from an EMBL/GenBank/DDBJ whole genome shotgun (WGS) entry which is preliminary data.</text>
</comment>
<comment type="subcellular location">
    <subcellularLocation>
        <location evidence="1 7">Cell membrane</location>
        <topology evidence="1 7">Multi-pass membrane protein</topology>
    </subcellularLocation>
</comment>
<evidence type="ECO:0000256" key="5">
    <source>
        <dbReference type="ARBA" id="ARBA00022989"/>
    </source>
</evidence>
<dbReference type="GO" id="GO:0055085">
    <property type="term" value="P:transmembrane transport"/>
    <property type="evidence" value="ECO:0007669"/>
    <property type="project" value="InterPro"/>
</dbReference>
<keyword evidence="3" id="KW-1003">Cell membrane</keyword>
<feature type="transmembrane region" description="Helical" evidence="7">
    <location>
        <begin position="31"/>
        <end position="52"/>
    </location>
</feature>
<feature type="transmembrane region" description="Helical" evidence="7">
    <location>
        <begin position="214"/>
        <end position="235"/>
    </location>
</feature>
<dbReference type="EMBL" id="JYIU01000040">
    <property type="protein sequence ID" value="KJL21663.1"/>
    <property type="molecule type" value="Genomic_DNA"/>
</dbReference>
<evidence type="ECO:0000256" key="1">
    <source>
        <dbReference type="ARBA" id="ARBA00004651"/>
    </source>
</evidence>
<protein>
    <submittedName>
        <fullName evidence="9">Trehalose transport system permease protein SugB</fullName>
    </submittedName>
</protein>
<dbReference type="GeneID" id="94445996"/>
<feature type="transmembrane region" description="Helical" evidence="7">
    <location>
        <begin position="255"/>
        <end position="279"/>
    </location>
</feature>
<dbReference type="InterPro" id="IPR050901">
    <property type="entry name" value="BP-dep_ABC_trans_perm"/>
</dbReference>
<evidence type="ECO:0000259" key="8">
    <source>
        <dbReference type="PROSITE" id="PS50928"/>
    </source>
</evidence>
<dbReference type="RefSeq" id="WP_045253950.1">
    <property type="nucleotide sequence ID" value="NZ_CAUQFI010000066.1"/>
</dbReference>
<sequence>MTATEALVRPTVRRGPRISVASPAKRRSTGLANAVLIVIGVVFLVPIAWIAFSAVSPSATVSISVPESLTLDNFVAVFDWSMTLLPLWNSALISFGTALITVVVGVLAAYPLSRHNSRFQRGFMYSVLFGSCLPITAMMVPVYALFVQLKMLDSQVSVILFMAATSLPMAIWMLKNFMDSVPVSLEEAAWVDGASAMRALWTIVLPLMRPGISVVFIFVFTQAWGNFFVPFVLLFSSEKMPAAVAIFTFFGNHGAVAYGQLAAFATLYSVPILVLYLLVQRLSGSSFALAGGVKG</sequence>
<dbReference type="InterPro" id="IPR035906">
    <property type="entry name" value="MetI-like_sf"/>
</dbReference>
<dbReference type="PATRIC" id="fig|104336.4.peg.1604"/>
<keyword evidence="4 7" id="KW-0812">Transmembrane</keyword>